<dbReference type="RefSeq" id="WP_072572952.1">
    <property type="nucleotide sequence ID" value="NZ_CP018191.1"/>
</dbReference>
<dbReference type="InterPro" id="IPR038072">
    <property type="entry name" value="GspK_central_sf"/>
</dbReference>
<dbReference type="Gene3D" id="1.10.40.60">
    <property type="entry name" value="EpsJ-like"/>
    <property type="match status" value="1"/>
</dbReference>
<evidence type="ECO:0000313" key="3">
    <source>
        <dbReference type="Proteomes" id="UP000182373"/>
    </source>
</evidence>
<evidence type="ECO:0000313" key="2">
    <source>
        <dbReference type="EMBL" id="APH55079.1"/>
    </source>
</evidence>
<dbReference type="InterPro" id="IPR049031">
    <property type="entry name" value="T2SSK_SAM-like_1st"/>
</dbReference>
<gene>
    <name evidence="2" type="ORF">GbCGDNIH9_1766</name>
</gene>
<name>A0AAC9KB55_9PROT</name>
<sequence length="287" mass="30925">MIRSGRDRGFALLIVLWGIVPLTIISSRIVATGQSELRLSTALVAAEQADAEADGAVQDAIFRLAAGQWPIKAALYRWALPDAQAVIRVEPDKDKINPNTASLLALQYLMEATGIRSATAAIVARNTVLWRTPPALMTTEEQAELARLASSSPMEAVPGHYFTSLDSLLSVPGMSPALLDRLRPHLSLYQPDIPDTGASDPLVMHALLRATKEDGIRLPPASSPTDIRSSDHIAVTVAVLIVRKADGQEAAARVATVQLNPDKGIVTMLDWRRVPLSRAAERVVKGR</sequence>
<evidence type="ECO:0000259" key="1">
    <source>
        <dbReference type="Pfam" id="PF21687"/>
    </source>
</evidence>
<dbReference type="AlphaFoldDB" id="A0AAC9KB55"/>
<dbReference type="EMBL" id="CP018191">
    <property type="protein sequence ID" value="APH55079.1"/>
    <property type="molecule type" value="Genomic_DNA"/>
</dbReference>
<protein>
    <submittedName>
        <fullName evidence="2">General secretion pathway protein K</fullName>
    </submittedName>
</protein>
<dbReference type="Pfam" id="PF21687">
    <property type="entry name" value="T2SSK_1st"/>
    <property type="match status" value="1"/>
</dbReference>
<accession>A0AAC9KB55</accession>
<reference evidence="3" key="1">
    <citation type="submission" date="2016-11" db="EMBL/GenBank/DDBJ databases">
        <title>Comparative genomic and phenotypic analysis of Granulibacter bethesdensis clinical isolates from patients with chronic granulomatous disease.</title>
        <authorList>
            <person name="Zarember K.A."/>
            <person name="Porcella S.F."/>
            <person name="Chu J."/>
            <person name="Ding L."/>
            <person name="Dahlstrom E."/>
            <person name="Barbian K."/>
            <person name="Martens C."/>
            <person name="Sykora L."/>
            <person name="Kramer S."/>
            <person name="Pettinato A.M."/>
            <person name="Hong H."/>
            <person name="Wald G."/>
            <person name="Berg L.J."/>
            <person name="Rogge L.S."/>
            <person name="Greenberg D.E."/>
            <person name="Falcone E.L."/>
            <person name="Neves J.F."/>
            <person name="Simoes M.J."/>
            <person name="Casal M."/>
            <person name="Rodriguez-Lopez F.C."/>
            <person name="Zelazny A."/>
            <person name="Gallin J.I."/>
            <person name="Holland S.M."/>
        </authorList>
    </citation>
    <scope>NUCLEOTIDE SEQUENCE [LARGE SCALE GENOMIC DNA]</scope>
    <source>
        <strain evidence="3">NIH9.1</strain>
    </source>
</reference>
<dbReference type="SUPFAM" id="SSF158544">
    <property type="entry name" value="GspK insert domain-like"/>
    <property type="match status" value="1"/>
</dbReference>
<proteinExistence type="predicted"/>
<feature type="domain" description="T2SS protein K first SAM-like" evidence="1">
    <location>
        <begin position="97"/>
        <end position="189"/>
    </location>
</feature>
<organism evidence="2 3">
    <name type="scientific">Granulibacter bethesdensis</name>
    <dbReference type="NCBI Taxonomy" id="364410"/>
    <lineage>
        <taxon>Bacteria</taxon>
        <taxon>Pseudomonadati</taxon>
        <taxon>Pseudomonadota</taxon>
        <taxon>Alphaproteobacteria</taxon>
        <taxon>Acetobacterales</taxon>
        <taxon>Acetobacteraceae</taxon>
        <taxon>Granulibacter</taxon>
    </lineage>
</organism>
<dbReference type="Proteomes" id="UP000182373">
    <property type="component" value="Chromosome"/>
</dbReference>